<gene>
    <name evidence="2" type="ORF">CC84DRAFT_1243111</name>
</gene>
<feature type="compositionally biased region" description="Low complexity" evidence="1">
    <location>
        <begin position="15"/>
        <end position="26"/>
    </location>
</feature>
<evidence type="ECO:0000313" key="3">
    <source>
        <dbReference type="Proteomes" id="UP000077069"/>
    </source>
</evidence>
<feature type="compositionally biased region" description="Low complexity" evidence="1">
    <location>
        <begin position="39"/>
        <end position="56"/>
    </location>
</feature>
<evidence type="ECO:0000313" key="2">
    <source>
        <dbReference type="EMBL" id="OAG07528.1"/>
    </source>
</evidence>
<dbReference type="InParanoid" id="A0A177CKY4"/>
<dbReference type="EMBL" id="KV441551">
    <property type="protein sequence ID" value="OAG07528.1"/>
    <property type="molecule type" value="Genomic_DNA"/>
</dbReference>
<feature type="compositionally biased region" description="Polar residues" evidence="1">
    <location>
        <begin position="1"/>
        <end position="14"/>
    </location>
</feature>
<evidence type="ECO:0000256" key="1">
    <source>
        <dbReference type="SAM" id="MobiDB-lite"/>
    </source>
</evidence>
<dbReference type="RefSeq" id="XP_018037893.1">
    <property type="nucleotide sequence ID" value="XM_018184111.1"/>
</dbReference>
<sequence length="248" mass="28535">MSWVSHPTRSSSWRQNQQPQASNPPSWSRQNWRRRSDSSESSCSSLTSSSPPSSCGPSPPSKSWDSDWRAQYVPRSPSSVSNARTAFEDLYPGTVMYLPRQEDVPKSSVFYKRMWKRDDSPWGHPVVILKKEVVSDMEMVQCQLITSFRDRETFARKSDASKENIALIENTDNIKAHQGLNGVYTRLMTLELWSDRFPKTSFVNFYDKAGPQGNTFWIEYGNIQPLLAGRNIVFDEESLKRIINKQVR</sequence>
<keyword evidence="3" id="KW-1185">Reference proteome</keyword>
<feature type="region of interest" description="Disordered" evidence="1">
    <location>
        <begin position="1"/>
        <end position="67"/>
    </location>
</feature>
<dbReference type="AlphaFoldDB" id="A0A177CKY4"/>
<proteinExistence type="predicted"/>
<protein>
    <submittedName>
        <fullName evidence="2">Uncharacterized protein</fullName>
    </submittedName>
</protein>
<name>A0A177CKY4_9PLEO</name>
<organism evidence="2 3">
    <name type="scientific">Paraphaeosphaeria sporulosa</name>
    <dbReference type="NCBI Taxonomy" id="1460663"/>
    <lineage>
        <taxon>Eukaryota</taxon>
        <taxon>Fungi</taxon>
        <taxon>Dikarya</taxon>
        <taxon>Ascomycota</taxon>
        <taxon>Pezizomycotina</taxon>
        <taxon>Dothideomycetes</taxon>
        <taxon>Pleosporomycetidae</taxon>
        <taxon>Pleosporales</taxon>
        <taxon>Massarineae</taxon>
        <taxon>Didymosphaeriaceae</taxon>
        <taxon>Paraphaeosphaeria</taxon>
    </lineage>
</organism>
<dbReference type="GeneID" id="28767597"/>
<dbReference type="OrthoDB" id="3775889at2759"/>
<reference evidence="2 3" key="1">
    <citation type="submission" date="2016-05" db="EMBL/GenBank/DDBJ databases">
        <title>Comparative analysis of secretome profiles of manganese(II)-oxidizing ascomycete fungi.</title>
        <authorList>
            <consortium name="DOE Joint Genome Institute"/>
            <person name="Zeiner C.A."/>
            <person name="Purvine S.O."/>
            <person name="Zink E.M."/>
            <person name="Wu S."/>
            <person name="Pasa-Tolic L."/>
            <person name="Chaput D.L."/>
            <person name="Haridas S."/>
            <person name="Grigoriev I.V."/>
            <person name="Santelli C.M."/>
            <person name="Hansel C.M."/>
        </authorList>
    </citation>
    <scope>NUCLEOTIDE SEQUENCE [LARGE SCALE GENOMIC DNA]</scope>
    <source>
        <strain evidence="2 3">AP3s5-JAC2a</strain>
    </source>
</reference>
<accession>A0A177CKY4</accession>
<dbReference type="Proteomes" id="UP000077069">
    <property type="component" value="Unassembled WGS sequence"/>
</dbReference>